<dbReference type="EMBL" id="BAAAUX010000014">
    <property type="protein sequence ID" value="GAA2792647.1"/>
    <property type="molecule type" value="Genomic_DNA"/>
</dbReference>
<comment type="caution">
    <text evidence="3">The sequence shown here is derived from an EMBL/GenBank/DDBJ whole genome shotgun (WGS) entry which is preliminary data.</text>
</comment>
<keyword evidence="2" id="KW-0732">Signal</keyword>
<organism evidence="3 4">
    <name type="scientific">Saccharopolyspora taberi</name>
    <dbReference type="NCBI Taxonomy" id="60895"/>
    <lineage>
        <taxon>Bacteria</taxon>
        <taxon>Bacillati</taxon>
        <taxon>Actinomycetota</taxon>
        <taxon>Actinomycetes</taxon>
        <taxon>Pseudonocardiales</taxon>
        <taxon>Pseudonocardiaceae</taxon>
        <taxon>Saccharopolyspora</taxon>
    </lineage>
</organism>
<feature type="chain" id="PRO_5045665290" evidence="2">
    <location>
        <begin position="25"/>
        <end position="189"/>
    </location>
</feature>
<sequence>MLRTRKLLLVAAAAVVLLAGAAAAAWWVPLTWQARVDRPVGELMAAGDPPAPGPWTAGYTEPEPGEATRSWKAPGGVEVDETIRRHSSPVWASLAYDRSDPSVERAEYFDLIVERTPPRPLPEADAARYFCGQVHGRPGTCDSWWVQLRYGQYVVDIQTVDVPSAESAEVPPWLAEFVRAADEALTSRT</sequence>
<gene>
    <name evidence="3" type="ORF">GCM10010470_29310</name>
</gene>
<accession>A0ABN3VFZ7</accession>
<dbReference type="Proteomes" id="UP001500979">
    <property type="component" value="Unassembled WGS sequence"/>
</dbReference>
<name>A0ABN3VFZ7_9PSEU</name>
<evidence type="ECO:0000313" key="4">
    <source>
        <dbReference type="Proteomes" id="UP001500979"/>
    </source>
</evidence>
<keyword evidence="4" id="KW-1185">Reference proteome</keyword>
<proteinExistence type="predicted"/>
<feature type="signal peptide" evidence="2">
    <location>
        <begin position="1"/>
        <end position="24"/>
    </location>
</feature>
<dbReference type="RefSeq" id="WP_344680208.1">
    <property type="nucleotide sequence ID" value="NZ_BAAAUX010000014.1"/>
</dbReference>
<evidence type="ECO:0000256" key="2">
    <source>
        <dbReference type="SAM" id="SignalP"/>
    </source>
</evidence>
<feature type="region of interest" description="Disordered" evidence="1">
    <location>
        <begin position="47"/>
        <end position="72"/>
    </location>
</feature>
<evidence type="ECO:0000256" key="1">
    <source>
        <dbReference type="SAM" id="MobiDB-lite"/>
    </source>
</evidence>
<protein>
    <submittedName>
        <fullName evidence="3">Uncharacterized protein</fullName>
    </submittedName>
</protein>
<evidence type="ECO:0000313" key="3">
    <source>
        <dbReference type="EMBL" id="GAA2792647.1"/>
    </source>
</evidence>
<reference evidence="3 4" key="1">
    <citation type="journal article" date="2019" name="Int. J. Syst. Evol. Microbiol.">
        <title>The Global Catalogue of Microorganisms (GCM) 10K type strain sequencing project: providing services to taxonomists for standard genome sequencing and annotation.</title>
        <authorList>
            <consortium name="The Broad Institute Genomics Platform"/>
            <consortium name="The Broad Institute Genome Sequencing Center for Infectious Disease"/>
            <person name="Wu L."/>
            <person name="Ma J."/>
        </authorList>
    </citation>
    <scope>NUCLEOTIDE SEQUENCE [LARGE SCALE GENOMIC DNA]</scope>
    <source>
        <strain evidence="3 4">JCM 9383</strain>
    </source>
</reference>